<evidence type="ECO:0000313" key="2">
    <source>
        <dbReference type="EMBL" id="QOV87396.1"/>
    </source>
</evidence>
<evidence type="ECO:0000313" key="3">
    <source>
        <dbReference type="Proteomes" id="UP000593765"/>
    </source>
</evidence>
<dbReference type="AlphaFoldDB" id="A0A7M2WPK6"/>
<dbReference type="EMBL" id="CP063458">
    <property type="protein sequence ID" value="QOV87396.1"/>
    <property type="molecule type" value="Genomic_DNA"/>
</dbReference>
<feature type="transmembrane region" description="Helical" evidence="1">
    <location>
        <begin position="27"/>
        <end position="50"/>
    </location>
</feature>
<evidence type="ECO:0000256" key="1">
    <source>
        <dbReference type="SAM" id="Phobius"/>
    </source>
</evidence>
<keyword evidence="1" id="KW-0812">Transmembrane</keyword>
<feature type="transmembrane region" description="Helical" evidence="1">
    <location>
        <begin position="70"/>
        <end position="92"/>
    </location>
</feature>
<gene>
    <name evidence="2" type="ORF">IPV69_13960</name>
</gene>
<proteinExistence type="predicted"/>
<dbReference type="KEGG" id="hbs:IPV69_13960"/>
<dbReference type="Proteomes" id="UP000593765">
    <property type="component" value="Chromosome"/>
</dbReference>
<keyword evidence="1" id="KW-0472">Membrane</keyword>
<keyword evidence="1" id="KW-1133">Transmembrane helix</keyword>
<name>A0A7M2WPK6_9BACT</name>
<sequence length="105" mass="11510">MPHNAPSFTIDPDEAPPPPRKPRTLHVLLMLVIAAAAFSYLWAYALPDVLIANDLLPRWPDGTDPRPRRLGIAFAGVMGAFLALGMMARIVSSRQMRSIDAMGDE</sequence>
<organism evidence="2 3">
    <name type="scientific">Humisphaera borealis</name>
    <dbReference type="NCBI Taxonomy" id="2807512"/>
    <lineage>
        <taxon>Bacteria</taxon>
        <taxon>Pseudomonadati</taxon>
        <taxon>Planctomycetota</taxon>
        <taxon>Phycisphaerae</taxon>
        <taxon>Tepidisphaerales</taxon>
        <taxon>Tepidisphaeraceae</taxon>
        <taxon>Humisphaera</taxon>
    </lineage>
</organism>
<dbReference type="RefSeq" id="WP_206290296.1">
    <property type="nucleotide sequence ID" value="NZ_CP063458.1"/>
</dbReference>
<reference evidence="2 3" key="1">
    <citation type="submission" date="2020-10" db="EMBL/GenBank/DDBJ databases">
        <title>Wide distribution of Phycisphaera-like planctomycetes from WD2101 soil group in peatlands and genome analysis of the first cultivated representative.</title>
        <authorList>
            <person name="Dedysh S.N."/>
            <person name="Beletsky A.V."/>
            <person name="Ivanova A."/>
            <person name="Kulichevskaya I.S."/>
            <person name="Suzina N.E."/>
            <person name="Philippov D.A."/>
            <person name="Rakitin A.L."/>
            <person name="Mardanov A.V."/>
            <person name="Ravin N.V."/>
        </authorList>
    </citation>
    <scope>NUCLEOTIDE SEQUENCE [LARGE SCALE GENOMIC DNA]</scope>
    <source>
        <strain evidence="2 3">M1803</strain>
    </source>
</reference>
<accession>A0A7M2WPK6</accession>
<protein>
    <submittedName>
        <fullName evidence="2">Uncharacterized protein</fullName>
    </submittedName>
</protein>
<keyword evidence="3" id="KW-1185">Reference proteome</keyword>